<organism evidence="2 3">
    <name type="scientific">Elaeophora elaphi</name>
    <dbReference type="NCBI Taxonomy" id="1147741"/>
    <lineage>
        <taxon>Eukaryota</taxon>
        <taxon>Metazoa</taxon>
        <taxon>Ecdysozoa</taxon>
        <taxon>Nematoda</taxon>
        <taxon>Chromadorea</taxon>
        <taxon>Rhabditida</taxon>
        <taxon>Spirurina</taxon>
        <taxon>Spiruromorpha</taxon>
        <taxon>Filarioidea</taxon>
        <taxon>Onchocercidae</taxon>
        <taxon>Elaeophora</taxon>
    </lineage>
</organism>
<sequence>MLSSLGNSAPQLSSQENSAFVANTSAENNDGIYQMSRQNISSTDFILQQLIQSSNRLQRIEYLIMN</sequence>
<proteinExistence type="predicted"/>
<reference evidence="3" key="1">
    <citation type="submission" date="2017-02" db="UniProtKB">
        <authorList>
            <consortium name="WormBaseParasite"/>
        </authorList>
    </citation>
    <scope>IDENTIFICATION</scope>
</reference>
<dbReference type="AlphaFoldDB" id="A0A0R3RP53"/>
<dbReference type="WBParaSite" id="EEL_0000326501-mRNA-1">
    <property type="protein sequence ID" value="EEL_0000326501-mRNA-1"/>
    <property type="gene ID" value="EEL_0000326501"/>
</dbReference>
<name>A0A0R3RP53_9BILA</name>
<keyword evidence="2" id="KW-1185">Reference proteome</keyword>
<evidence type="ECO:0000313" key="2">
    <source>
        <dbReference type="Proteomes" id="UP000050640"/>
    </source>
</evidence>
<feature type="region of interest" description="Disordered" evidence="1">
    <location>
        <begin position="1"/>
        <end position="23"/>
    </location>
</feature>
<evidence type="ECO:0000313" key="3">
    <source>
        <dbReference type="WBParaSite" id="EEL_0000326501-mRNA-1"/>
    </source>
</evidence>
<evidence type="ECO:0000256" key="1">
    <source>
        <dbReference type="SAM" id="MobiDB-lite"/>
    </source>
</evidence>
<dbReference type="Proteomes" id="UP000050640">
    <property type="component" value="Unplaced"/>
</dbReference>
<protein>
    <submittedName>
        <fullName evidence="3">Flagellin_D0/D1 domain-containing protein</fullName>
    </submittedName>
</protein>
<accession>A0A0R3RP53</accession>